<sequence length="201" mass="21946">MNLNLAGAKGSVEVSDQAFGKEFNETLVHQVVTAYMAGGRQGTKAQKNRSAVSGGGAKPWRQKGTGRARAGTSRSPIWRAGGVTFAAQPRNYAQKVNKKMYRAAMRCIFSELVRQERLVVVEDFSVESPKTKQFVAKLNELELTNALLITEDVEQNLYLASRNVPHVDVRDAAGLDPVSLVGFDKVLVTVAALKKIEEKLA</sequence>
<dbReference type="GO" id="GO:0019843">
    <property type="term" value="F:rRNA binding"/>
    <property type="evidence" value="ECO:0007669"/>
    <property type="project" value="UniProtKB-UniRule"/>
</dbReference>
<comment type="caution">
    <text evidence="9">The sequence shown here is derived from an EMBL/GenBank/DDBJ whole genome shotgun (WGS) entry which is preliminary data.</text>
</comment>
<evidence type="ECO:0000256" key="1">
    <source>
        <dbReference type="ARBA" id="ARBA00010528"/>
    </source>
</evidence>
<dbReference type="FunFam" id="3.40.1370.10:FF:000001">
    <property type="entry name" value="50S ribosomal protein L4"/>
    <property type="match status" value="1"/>
</dbReference>
<dbReference type="PANTHER" id="PTHR10746:SF6">
    <property type="entry name" value="LARGE RIBOSOMAL SUBUNIT PROTEIN UL4M"/>
    <property type="match status" value="1"/>
</dbReference>
<evidence type="ECO:0000256" key="7">
    <source>
        <dbReference type="HAMAP-Rule" id="MF_01328"/>
    </source>
</evidence>
<accession>A0A2G6JD85</accession>
<organism evidence="9 10">
    <name type="scientific">Neptuniibacter caesariensis</name>
    <dbReference type="NCBI Taxonomy" id="207954"/>
    <lineage>
        <taxon>Bacteria</taxon>
        <taxon>Pseudomonadati</taxon>
        <taxon>Pseudomonadota</taxon>
        <taxon>Gammaproteobacteria</taxon>
        <taxon>Oceanospirillales</taxon>
        <taxon>Oceanospirillaceae</taxon>
        <taxon>Neptuniibacter</taxon>
    </lineage>
</organism>
<comment type="function">
    <text evidence="7">Forms part of the polypeptide exit tunnel.</text>
</comment>
<evidence type="ECO:0000256" key="6">
    <source>
        <dbReference type="ARBA" id="ARBA00035244"/>
    </source>
</evidence>
<keyword evidence="5 7" id="KW-0687">Ribonucleoprotein</keyword>
<dbReference type="GO" id="GO:1990904">
    <property type="term" value="C:ribonucleoprotein complex"/>
    <property type="evidence" value="ECO:0007669"/>
    <property type="project" value="UniProtKB-KW"/>
</dbReference>
<dbReference type="HAMAP" id="MF_01328_B">
    <property type="entry name" value="Ribosomal_uL4_B"/>
    <property type="match status" value="1"/>
</dbReference>
<protein>
    <recommendedName>
        <fullName evidence="6 7">Large ribosomal subunit protein uL4</fullName>
    </recommendedName>
</protein>
<evidence type="ECO:0000256" key="8">
    <source>
        <dbReference type="SAM" id="MobiDB-lite"/>
    </source>
</evidence>
<feature type="region of interest" description="Disordered" evidence="8">
    <location>
        <begin position="39"/>
        <end position="73"/>
    </location>
</feature>
<proteinExistence type="inferred from homology"/>
<comment type="subunit">
    <text evidence="7">Part of the 50S ribosomal subunit.</text>
</comment>
<dbReference type="GO" id="GO:0003735">
    <property type="term" value="F:structural constituent of ribosome"/>
    <property type="evidence" value="ECO:0007669"/>
    <property type="project" value="InterPro"/>
</dbReference>
<dbReference type="NCBIfam" id="TIGR03953">
    <property type="entry name" value="rplD_bact"/>
    <property type="match status" value="1"/>
</dbReference>
<dbReference type="EMBL" id="PDSG01000006">
    <property type="protein sequence ID" value="PIE20512.1"/>
    <property type="molecule type" value="Genomic_DNA"/>
</dbReference>
<dbReference type="SUPFAM" id="SSF52166">
    <property type="entry name" value="Ribosomal protein L4"/>
    <property type="match status" value="1"/>
</dbReference>
<comment type="similarity">
    <text evidence="1 7">Belongs to the universal ribosomal protein uL4 family.</text>
</comment>
<dbReference type="Pfam" id="PF00573">
    <property type="entry name" value="Ribosomal_L4"/>
    <property type="match status" value="1"/>
</dbReference>
<dbReference type="InterPro" id="IPR002136">
    <property type="entry name" value="Ribosomal_uL4"/>
</dbReference>
<evidence type="ECO:0000256" key="5">
    <source>
        <dbReference type="ARBA" id="ARBA00023274"/>
    </source>
</evidence>
<dbReference type="Proteomes" id="UP000242733">
    <property type="component" value="Unassembled WGS sequence"/>
</dbReference>
<evidence type="ECO:0000256" key="3">
    <source>
        <dbReference type="ARBA" id="ARBA00022884"/>
    </source>
</evidence>
<dbReference type="InterPro" id="IPR023574">
    <property type="entry name" value="Ribosomal_uL4_dom_sf"/>
</dbReference>
<evidence type="ECO:0000256" key="2">
    <source>
        <dbReference type="ARBA" id="ARBA00022730"/>
    </source>
</evidence>
<keyword evidence="3 7" id="KW-0694">RNA-binding</keyword>
<name>A0A2G6JD85_NEPCE</name>
<evidence type="ECO:0000256" key="4">
    <source>
        <dbReference type="ARBA" id="ARBA00022980"/>
    </source>
</evidence>
<keyword evidence="4 7" id="KW-0689">Ribosomal protein</keyword>
<dbReference type="InterPro" id="IPR013005">
    <property type="entry name" value="Ribosomal_uL4-like"/>
</dbReference>
<dbReference type="Gene3D" id="3.40.1370.10">
    <property type="match status" value="1"/>
</dbReference>
<gene>
    <name evidence="7" type="primary">rplD</name>
    <name evidence="9" type="ORF">CSA61_01965</name>
</gene>
<dbReference type="AlphaFoldDB" id="A0A2G6JD85"/>
<comment type="function">
    <text evidence="7">One of the primary rRNA binding proteins, this protein initially binds near the 5'-end of the 23S rRNA. It is important during the early stages of 50S assembly. It makes multiple contacts with different domains of the 23S rRNA in the assembled 50S subunit and ribosome.</text>
</comment>
<dbReference type="GO" id="GO:0005840">
    <property type="term" value="C:ribosome"/>
    <property type="evidence" value="ECO:0007669"/>
    <property type="project" value="UniProtKB-KW"/>
</dbReference>
<dbReference type="GO" id="GO:0006412">
    <property type="term" value="P:translation"/>
    <property type="evidence" value="ECO:0007669"/>
    <property type="project" value="UniProtKB-UniRule"/>
</dbReference>
<dbReference type="PANTHER" id="PTHR10746">
    <property type="entry name" value="50S RIBOSOMAL PROTEIN L4"/>
    <property type="match status" value="1"/>
</dbReference>
<reference evidence="9 10" key="1">
    <citation type="submission" date="2017-10" db="EMBL/GenBank/DDBJ databases">
        <title>Novel microbial diversity and functional potential in the marine mammal oral microbiome.</title>
        <authorList>
            <person name="Dudek N.K."/>
            <person name="Sun C.L."/>
            <person name="Burstein D."/>
            <person name="Kantor R.S."/>
            <person name="Aliaga Goltsman D.S."/>
            <person name="Bik E.M."/>
            <person name="Thomas B.C."/>
            <person name="Banfield J.F."/>
            <person name="Relman D.A."/>
        </authorList>
    </citation>
    <scope>NUCLEOTIDE SEQUENCE [LARGE SCALE GENOMIC DNA]</scope>
    <source>
        <strain evidence="9">DOLJORAL78_49_30</strain>
    </source>
</reference>
<evidence type="ECO:0000313" key="10">
    <source>
        <dbReference type="Proteomes" id="UP000242733"/>
    </source>
</evidence>
<keyword evidence="2 7" id="KW-0699">rRNA-binding</keyword>
<evidence type="ECO:0000313" key="9">
    <source>
        <dbReference type="EMBL" id="PIE20512.1"/>
    </source>
</evidence>